<dbReference type="AlphaFoldDB" id="A0A3L9Y349"/>
<dbReference type="GO" id="GO:0016740">
    <property type="term" value="F:transferase activity"/>
    <property type="evidence" value="ECO:0007669"/>
    <property type="project" value="UniProtKB-KW"/>
</dbReference>
<dbReference type="EMBL" id="RCNT01000002">
    <property type="protein sequence ID" value="RMA43261.1"/>
    <property type="molecule type" value="Genomic_DNA"/>
</dbReference>
<protein>
    <submittedName>
        <fullName evidence="2">Glycosyltransferase family 25 protein</fullName>
    </submittedName>
</protein>
<dbReference type="CDD" id="cd06532">
    <property type="entry name" value="Glyco_transf_25"/>
    <property type="match status" value="1"/>
</dbReference>
<dbReference type="Pfam" id="PF01755">
    <property type="entry name" value="Glyco_transf_25"/>
    <property type="match status" value="1"/>
</dbReference>
<accession>A0A3L9Y349</accession>
<feature type="domain" description="Glycosyl transferase family 25" evidence="1">
    <location>
        <begin position="2"/>
        <end position="168"/>
    </location>
</feature>
<keyword evidence="2" id="KW-0808">Transferase</keyword>
<dbReference type="Proteomes" id="UP000281343">
    <property type="component" value="Unassembled WGS sequence"/>
</dbReference>
<name>A0A3L9Y349_9RHOB</name>
<dbReference type="RefSeq" id="WP_121897195.1">
    <property type="nucleotide sequence ID" value="NZ_RCNT01000002.1"/>
</dbReference>
<evidence type="ECO:0000259" key="1">
    <source>
        <dbReference type="Pfam" id="PF01755"/>
    </source>
</evidence>
<gene>
    <name evidence="2" type="ORF">D9R08_06510</name>
</gene>
<dbReference type="InterPro" id="IPR002654">
    <property type="entry name" value="Glyco_trans_25"/>
</dbReference>
<keyword evidence="3" id="KW-1185">Reference proteome</keyword>
<dbReference type="OrthoDB" id="259382at2"/>
<reference evidence="2 3" key="1">
    <citation type="submission" date="2018-10" db="EMBL/GenBank/DDBJ databases">
        <authorList>
            <person name="Jung H.S."/>
            <person name="Jeon C.O."/>
        </authorList>
    </citation>
    <scope>NUCLEOTIDE SEQUENCE [LARGE SCALE GENOMIC DNA]</scope>
    <source>
        <strain evidence="2 3">MA-7-27</strain>
    </source>
</reference>
<evidence type="ECO:0000313" key="2">
    <source>
        <dbReference type="EMBL" id="RMA43261.1"/>
    </source>
</evidence>
<proteinExistence type="predicted"/>
<organism evidence="2 3">
    <name type="scientific">Rhodophyticola porphyridii</name>
    <dbReference type="NCBI Taxonomy" id="1852017"/>
    <lineage>
        <taxon>Bacteria</taxon>
        <taxon>Pseudomonadati</taxon>
        <taxon>Pseudomonadota</taxon>
        <taxon>Alphaproteobacteria</taxon>
        <taxon>Rhodobacterales</taxon>
        <taxon>Roseobacteraceae</taxon>
        <taxon>Rhodophyticola</taxon>
    </lineage>
</organism>
<comment type="caution">
    <text evidence="2">The sequence shown here is derived from an EMBL/GenBank/DDBJ whole genome shotgun (WGS) entry which is preliminary data.</text>
</comment>
<evidence type="ECO:0000313" key="3">
    <source>
        <dbReference type="Proteomes" id="UP000281343"/>
    </source>
</evidence>
<sequence length="273" mass="30231">MRVLIINMAAATDRMAFMAAQMRHFGFDWERIEAVTPATLTPPAADPVWHRWQRPLRVTEMALCASHMAAWRRVLVLDAPCLVLEDDAVLASGLPGFLQSVDELGGVEHISLETRGRKKLVARVPHPGVPIRRLWQDRTGSAAYVVTPAGARKLLRHAATVGGPSDAIISATYDMASYQADPAQAIQLDQCAAYGVPQAIPTTSLIDVVRKPAAMDGYSTLRRYGFRRRRIMAQIRMGLRQVLRVFTASRRHIVPAADWPEIYVKTLDAKGTD</sequence>